<proteinExistence type="predicted"/>
<dbReference type="Proteomes" id="UP000823588">
    <property type="component" value="Unassembled WGS sequence"/>
</dbReference>
<protein>
    <submittedName>
        <fullName evidence="1">Uncharacterized protein</fullName>
    </submittedName>
</protein>
<keyword evidence="2" id="KW-1185">Reference proteome</keyword>
<name>A0A8T4GFI6_9EURY</name>
<dbReference type="AlphaFoldDB" id="A0A8T4GFI6"/>
<evidence type="ECO:0000313" key="1">
    <source>
        <dbReference type="EMBL" id="MBP1922946.1"/>
    </source>
</evidence>
<organism evidence="1 2">
    <name type="scientific">Halorubrum alkaliphilum</name>
    <dbReference type="NCBI Taxonomy" id="261290"/>
    <lineage>
        <taxon>Archaea</taxon>
        <taxon>Methanobacteriati</taxon>
        <taxon>Methanobacteriota</taxon>
        <taxon>Stenosarchaea group</taxon>
        <taxon>Halobacteria</taxon>
        <taxon>Halobacteriales</taxon>
        <taxon>Haloferacaceae</taxon>
        <taxon>Halorubrum</taxon>
    </lineage>
</organism>
<dbReference type="EMBL" id="JAGGKQ010000014">
    <property type="protein sequence ID" value="MBP1922946.1"/>
    <property type="molecule type" value="Genomic_DNA"/>
</dbReference>
<dbReference type="RefSeq" id="WP_209485573.1">
    <property type="nucleotide sequence ID" value="NZ_JAGGKQ010000014.1"/>
</dbReference>
<dbReference type="OrthoDB" id="379527at2157"/>
<comment type="caution">
    <text evidence="1">The sequence shown here is derived from an EMBL/GenBank/DDBJ whole genome shotgun (WGS) entry which is preliminary data.</text>
</comment>
<gene>
    <name evidence="1" type="ORF">J2751_001979</name>
</gene>
<accession>A0A8T4GFI6</accession>
<sequence>MATAHYRSQYSDCPICACDGFDAGFIDKRLKADYWPEGAWKPNIQPMKQELQDRFGLTVSEADVEEHWELHVAHRLDGYREWAREEMKHSPFEDPHEKGWPNDE</sequence>
<evidence type="ECO:0000313" key="2">
    <source>
        <dbReference type="Proteomes" id="UP000823588"/>
    </source>
</evidence>
<reference evidence="1" key="1">
    <citation type="submission" date="2021-03" db="EMBL/GenBank/DDBJ databases">
        <title>Genomic Encyclopedia of Type Strains, Phase IV (KMG-IV): sequencing the most valuable type-strain genomes for metagenomic binning, comparative biology and taxonomic classification.</title>
        <authorList>
            <person name="Goeker M."/>
        </authorList>
    </citation>
    <scope>NUCLEOTIDE SEQUENCE</scope>
    <source>
        <strain evidence="1">DSM 23564</strain>
    </source>
</reference>